<dbReference type="GO" id="GO:0000785">
    <property type="term" value="C:chromatin"/>
    <property type="evidence" value="ECO:0007669"/>
    <property type="project" value="TreeGrafter"/>
</dbReference>
<feature type="compositionally biased region" description="Basic and acidic residues" evidence="1">
    <location>
        <begin position="113"/>
        <end position="123"/>
    </location>
</feature>
<dbReference type="EMBL" id="KZ679017">
    <property type="protein sequence ID" value="PSS08995.1"/>
    <property type="molecule type" value="Genomic_DNA"/>
</dbReference>
<dbReference type="Proteomes" id="UP000241818">
    <property type="component" value="Unassembled WGS sequence"/>
</dbReference>
<feature type="compositionally biased region" description="Polar residues" evidence="1">
    <location>
        <begin position="13"/>
        <end position="24"/>
    </location>
</feature>
<proteinExistence type="predicted"/>
<dbReference type="Pfam" id="PF13880">
    <property type="entry name" value="Acetyltransf_13"/>
    <property type="match status" value="1"/>
</dbReference>
<dbReference type="CDD" id="cd04301">
    <property type="entry name" value="NAT_SF"/>
    <property type="match status" value="1"/>
</dbReference>
<protein>
    <recommendedName>
        <fullName evidence="2">N-acetyltransferase ESCO acetyl-transferase domain-containing protein</fullName>
    </recommendedName>
</protein>
<dbReference type="PANTHER" id="PTHR45884">
    <property type="entry name" value="N-ACETYLTRANSFERASE ECO"/>
    <property type="match status" value="1"/>
</dbReference>
<dbReference type="AlphaFoldDB" id="A0A2T3ARJ7"/>
<feature type="region of interest" description="Disordered" evidence="1">
    <location>
        <begin position="1"/>
        <end position="251"/>
    </location>
</feature>
<dbReference type="InterPro" id="IPR028009">
    <property type="entry name" value="ESCO_Acetyltransf_dom"/>
</dbReference>
<keyword evidence="4" id="KW-1185">Reference proteome</keyword>
<dbReference type="STRING" id="857342.A0A2T3ARJ7"/>
<evidence type="ECO:0000313" key="4">
    <source>
        <dbReference type="Proteomes" id="UP000241818"/>
    </source>
</evidence>
<dbReference type="GO" id="GO:0005634">
    <property type="term" value="C:nucleus"/>
    <property type="evidence" value="ECO:0007669"/>
    <property type="project" value="TreeGrafter"/>
</dbReference>
<organism evidence="3 4">
    <name type="scientific">Amorphotheca resinae ATCC 22711</name>
    <dbReference type="NCBI Taxonomy" id="857342"/>
    <lineage>
        <taxon>Eukaryota</taxon>
        <taxon>Fungi</taxon>
        <taxon>Dikarya</taxon>
        <taxon>Ascomycota</taxon>
        <taxon>Pezizomycotina</taxon>
        <taxon>Leotiomycetes</taxon>
        <taxon>Helotiales</taxon>
        <taxon>Amorphothecaceae</taxon>
        <taxon>Amorphotheca</taxon>
    </lineage>
</organism>
<dbReference type="InParanoid" id="A0A2T3ARJ7"/>
<evidence type="ECO:0000259" key="2">
    <source>
        <dbReference type="Pfam" id="PF13880"/>
    </source>
</evidence>
<gene>
    <name evidence="3" type="ORF">M430DRAFT_45128</name>
</gene>
<dbReference type="SUPFAM" id="SSF55729">
    <property type="entry name" value="Acyl-CoA N-acyltransferases (Nat)"/>
    <property type="match status" value="1"/>
</dbReference>
<feature type="compositionally biased region" description="Low complexity" evidence="1">
    <location>
        <begin position="180"/>
        <end position="200"/>
    </location>
</feature>
<feature type="compositionally biased region" description="Basic and acidic residues" evidence="1">
    <location>
        <begin position="28"/>
        <end position="44"/>
    </location>
</feature>
<name>A0A2T3ARJ7_AMORE</name>
<dbReference type="RefSeq" id="XP_024717293.1">
    <property type="nucleotide sequence ID" value="XM_024867741.1"/>
</dbReference>
<dbReference type="InterPro" id="IPR016181">
    <property type="entry name" value="Acyl_CoA_acyltransferase"/>
</dbReference>
<feature type="compositionally biased region" description="Low complexity" evidence="1">
    <location>
        <begin position="68"/>
        <end position="87"/>
    </location>
</feature>
<evidence type="ECO:0000256" key="1">
    <source>
        <dbReference type="SAM" id="MobiDB-lite"/>
    </source>
</evidence>
<dbReference type="OrthoDB" id="428854at2759"/>
<sequence length="607" mass="67923">MAVLSEKRHASLKTYSKRANNPKITSHGIDKSVKKTHDKAELLRTADLQKPSPHHKQIDSETTEERQQTSQSAYSSPSPKRSSELQSPGDLASPSEGRQESKYSGAHSPPCWKTRDDSARLEEASDLPPSGIGRDKSQTLVFVLSPSKKRQYDSQTLPRDELLPTKKLKGSITSYFKPLPRSSSPTTRSSHTSSDPLEPNSTPPSSPPSRVESPITYPRKSQKRRLTTKASLPTITMSSNNQPGTDEGENRTRLTDLATGASDSNGIELAELALDSSFIDARPADLKDVTSQAGASLNARSRTTSDCSIAPNIENNMSRDTSVAVSIAVPSLPSQPVPIPPRKKHAFRQLHFDTHERDEWIQCKECDKYYDPTSKKSKEWHEIQHKKRLHAKVTKKEISTDILAEWTIDDKKHRIVVVDRKQFIAVRSHAQAALGATTQNLGPILVDKMELWSEIPDPHSVHSTTARVPRFRVFIHYIDDEVVSVVLAERIREGRAYYASKSTHNGVGQVYGEGGYVKSLVGMSFDTKYQVWVSIERIWVREGHRRMGYATKMVDLVRENFIRGMPLAKNQIAFSWPFENGVAFATEYCRGAFGDAPFLVNSDEIRR</sequence>
<dbReference type="GeneID" id="36575822"/>
<dbReference type="PANTHER" id="PTHR45884:SF2">
    <property type="entry name" value="N-ACETYLTRANSFERASE ECO"/>
    <property type="match status" value="1"/>
</dbReference>
<reference evidence="3 4" key="1">
    <citation type="journal article" date="2018" name="New Phytol.">
        <title>Comparative genomics and transcriptomics depict ericoid mycorrhizal fungi as versatile saprotrophs and plant mutualists.</title>
        <authorList>
            <person name="Martino E."/>
            <person name="Morin E."/>
            <person name="Grelet G.A."/>
            <person name="Kuo A."/>
            <person name="Kohler A."/>
            <person name="Daghino S."/>
            <person name="Barry K.W."/>
            <person name="Cichocki N."/>
            <person name="Clum A."/>
            <person name="Dockter R.B."/>
            <person name="Hainaut M."/>
            <person name="Kuo R.C."/>
            <person name="LaButti K."/>
            <person name="Lindahl B.D."/>
            <person name="Lindquist E.A."/>
            <person name="Lipzen A."/>
            <person name="Khouja H.R."/>
            <person name="Magnuson J."/>
            <person name="Murat C."/>
            <person name="Ohm R.A."/>
            <person name="Singer S.W."/>
            <person name="Spatafora J.W."/>
            <person name="Wang M."/>
            <person name="Veneault-Fourrey C."/>
            <person name="Henrissat B."/>
            <person name="Grigoriev I.V."/>
            <person name="Martin F.M."/>
            <person name="Perotto S."/>
        </authorList>
    </citation>
    <scope>NUCLEOTIDE SEQUENCE [LARGE SCALE GENOMIC DNA]</scope>
    <source>
        <strain evidence="3 4">ATCC 22711</strain>
    </source>
</reference>
<dbReference type="GO" id="GO:0007064">
    <property type="term" value="P:mitotic sister chromatid cohesion"/>
    <property type="evidence" value="ECO:0007669"/>
    <property type="project" value="TreeGrafter"/>
</dbReference>
<evidence type="ECO:0000313" key="3">
    <source>
        <dbReference type="EMBL" id="PSS08995.1"/>
    </source>
</evidence>
<feature type="domain" description="N-acetyltransferase ESCO acetyl-transferase" evidence="2">
    <location>
        <begin position="530"/>
        <end position="592"/>
    </location>
</feature>
<dbReference type="GO" id="GO:0061733">
    <property type="term" value="F:protein-lysine-acetyltransferase activity"/>
    <property type="evidence" value="ECO:0007669"/>
    <property type="project" value="TreeGrafter"/>
</dbReference>
<feature type="compositionally biased region" description="Basic and acidic residues" evidence="1">
    <location>
        <begin position="56"/>
        <end position="67"/>
    </location>
</feature>
<accession>A0A2T3ARJ7</accession>
<feature type="compositionally biased region" description="Polar residues" evidence="1">
    <location>
        <begin position="228"/>
        <end position="244"/>
    </location>
</feature>